<keyword evidence="2 7" id="KW-0813">Transport</keyword>
<evidence type="ECO:0000256" key="1">
    <source>
        <dbReference type="ARBA" id="ARBA00004651"/>
    </source>
</evidence>
<evidence type="ECO:0000256" key="2">
    <source>
        <dbReference type="ARBA" id="ARBA00022448"/>
    </source>
</evidence>
<feature type="domain" description="ABC transmembrane type-1" evidence="8">
    <location>
        <begin position="440"/>
        <end position="629"/>
    </location>
</feature>
<dbReference type="Gene3D" id="1.10.3720.10">
    <property type="entry name" value="MetI-like"/>
    <property type="match status" value="2"/>
</dbReference>
<dbReference type="Pfam" id="PF19300">
    <property type="entry name" value="BPD_transp_1_N"/>
    <property type="match status" value="1"/>
</dbReference>
<feature type="transmembrane region" description="Helical" evidence="7">
    <location>
        <begin position="250"/>
        <end position="276"/>
    </location>
</feature>
<dbReference type="SUPFAM" id="SSF161098">
    <property type="entry name" value="MetI-like"/>
    <property type="match status" value="2"/>
</dbReference>
<evidence type="ECO:0000259" key="8">
    <source>
        <dbReference type="PROSITE" id="PS50928"/>
    </source>
</evidence>
<evidence type="ECO:0000313" key="10">
    <source>
        <dbReference type="Proteomes" id="UP000242637"/>
    </source>
</evidence>
<dbReference type="PANTHER" id="PTHR43163">
    <property type="entry name" value="DIPEPTIDE TRANSPORT SYSTEM PERMEASE PROTEIN DPPB-RELATED"/>
    <property type="match status" value="1"/>
</dbReference>
<dbReference type="Proteomes" id="UP000242637">
    <property type="component" value="Chromosome 1"/>
</dbReference>
<keyword evidence="5 7" id="KW-1133">Transmembrane helix</keyword>
<feature type="transmembrane region" description="Helical" evidence="7">
    <location>
        <begin position="296"/>
        <end position="322"/>
    </location>
</feature>
<dbReference type="KEGG" id="dco:SAMEA4475696_0227"/>
<feature type="transmembrane region" description="Helical" evidence="7">
    <location>
        <begin position="607"/>
        <end position="629"/>
    </location>
</feature>
<feature type="domain" description="ABC transmembrane type-1" evidence="8">
    <location>
        <begin position="119"/>
        <end position="315"/>
    </location>
</feature>
<dbReference type="Pfam" id="PF00528">
    <property type="entry name" value="BPD_transp_1"/>
    <property type="match status" value="2"/>
</dbReference>
<dbReference type="InterPro" id="IPR000515">
    <property type="entry name" value="MetI-like"/>
</dbReference>
<dbReference type="EMBL" id="LT906453">
    <property type="protein sequence ID" value="SNV17527.1"/>
    <property type="molecule type" value="Genomic_DNA"/>
</dbReference>
<feature type="transmembrane region" description="Helical" evidence="7">
    <location>
        <begin position="561"/>
        <end position="586"/>
    </location>
</feature>
<feature type="transmembrane region" description="Helical" evidence="7">
    <location>
        <begin position="26"/>
        <end position="51"/>
    </location>
</feature>
<feature type="transmembrane region" description="Helical" evidence="7">
    <location>
        <begin position="444"/>
        <end position="468"/>
    </location>
</feature>
<feature type="transmembrane region" description="Helical" evidence="7">
    <location>
        <begin position="489"/>
        <end position="512"/>
    </location>
</feature>
<dbReference type="InterPro" id="IPR035906">
    <property type="entry name" value="MetI-like_sf"/>
</dbReference>
<dbReference type="GO" id="GO:0005886">
    <property type="term" value="C:plasma membrane"/>
    <property type="evidence" value="ECO:0007669"/>
    <property type="project" value="UniProtKB-SubCell"/>
</dbReference>
<organism evidence="9 10">
    <name type="scientific">Dermatophilus congolensis</name>
    <dbReference type="NCBI Taxonomy" id="1863"/>
    <lineage>
        <taxon>Bacteria</taxon>
        <taxon>Bacillati</taxon>
        <taxon>Actinomycetota</taxon>
        <taxon>Actinomycetes</taxon>
        <taxon>Micrococcales</taxon>
        <taxon>Dermatophilaceae</taxon>
        <taxon>Dermatophilus</taxon>
    </lineage>
</organism>
<keyword evidence="3" id="KW-1003">Cell membrane</keyword>
<comment type="subcellular location">
    <subcellularLocation>
        <location evidence="1 7">Cell membrane</location>
        <topology evidence="1 7">Multi-pass membrane protein</topology>
    </subcellularLocation>
</comment>
<evidence type="ECO:0000313" key="9">
    <source>
        <dbReference type="EMBL" id="SNV17527.1"/>
    </source>
</evidence>
<dbReference type="InterPro" id="IPR045621">
    <property type="entry name" value="BPD_transp_1_N"/>
</dbReference>
<reference evidence="9 10" key="1">
    <citation type="submission" date="2017-06" db="EMBL/GenBank/DDBJ databases">
        <authorList>
            <consortium name="Pathogen Informatics"/>
        </authorList>
    </citation>
    <scope>NUCLEOTIDE SEQUENCE [LARGE SCALE GENOMIC DNA]</scope>
    <source>
        <strain evidence="9 10">NCTC13039</strain>
    </source>
</reference>
<keyword evidence="4 7" id="KW-0812">Transmembrane</keyword>
<evidence type="ECO:0000256" key="3">
    <source>
        <dbReference type="ARBA" id="ARBA00022475"/>
    </source>
</evidence>
<keyword evidence="6 7" id="KW-0472">Membrane</keyword>
<dbReference type="PANTHER" id="PTHR43163:SF6">
    <property type="entry name" value="DIPEPTIDE TRANSPORT SYSTEM PERMEASE PROTEIN DPPB-RELATED"/>
    <property type="match status" value="1"/>
</dbReference>
<name>A0A239V5P1_9MICO</name>
<gene>
    <name evidence="9" type="primary">nikB</name>
    <name evidence="9" type="ORF">SAMEA4475696_00227</name>
</gene>
<dbReference type="CDD" id="cd06261">
    <property type="entry name" value="TM_PBP2"/>
    <property type="match status" value="2"/>
</dbReference>
<feature type="transmembrane region" description="Helical" evidence="7">
    <location>
        <begin position="166"/>
        <end position="188"/>
    </location>
</feature>
<proteinExistence type="inferred from homology"/>
<accession>A0A239V5P1</accession>
<dbReference type="GO" id="GO:0071916">
    <property type="term" value="F:dipeptide transmembrane transporter activity"/>
    <property type="evidence" value="ECO:0007669"/>
    <property type="project" value="TreeGrafter"/>
</dbReference>
<sequence>MTLSASEMTKPVPSWSTRSLRALISLLLWVTNTLIVLFGASVLSFAFTYLAPGDLARQTLTAQGLPATAEMLTAMRHRLGLDRPLWEQYIDWLNRLLHADLGTSLATGNDIAAEFADRLPLTLALALTSIALSWLIAIPLGVAAALRPSSRTDMLIRAVSYTSSAVPAFVIALLVLDVFGLRLAWFPIAADADAAGMAMPTITLVLATAGWHLRQVRTLALEAASRPFVTGLRLRGMSQTRIGLHLARNIAAPLCTLAGTGFGAVLSGSVVVEAIFSWRGIGAYALSAITAKDHPVIQAYVMWCVLVFLVANALSDLAAFALDPRLKNTQKITTSATAKGIKDTHPPALSLSINHVNPHTLPTTAASPPPHPRRVYVRPISLLSCLLGLILIAGIAAPFLTSYDPGSTDITRALQPPNFNHILGTDQLGRDIWARTLVGIAPTLAISITVVSLALVIGATVGMLTGAIGGIIDTICQRITAIFQAFPEFILALALAAILGPGFWSIVAALTAPTWTRTARYARILTLELKNAPYIHAARMNNVPTPILFVRHILPNIAGPLIAVAASDLGGVILNLATLSFVGLGLPQPTTEWGTMIAQSRPFLHTATWLVLAPGLAVFTTTVTINLLADHTHLASTPERKLRRNTWRKVHS</sequence>
<keyword evidence="10" id="KW-1185">Reference proteome</keyword>
<dbReference type="PROSITE" id="PS50928">
    <property type="entry name" value="ABC_TM1"/>
    <property type="match status" value="2"/>
</dbReference>
<comment type="similarity">
    <text evidence="7">Belongs to the binding-protein-dependent transport system permease family.</text>
</comment>
<evidence type="ECO:0000256" key="5">
    <source>
        <dbReference type="ARBA" id="ARBA00022989"/>
    </source>
</evidence>
<feature type="transmembrane region" description="Helical" evidence="7">
    <location>
        <begin position="194"/>
        <end position="213"/>
    </location>
</feature>
<dbReference type="AlphaFoldDB" id="A0A239V5P1"/>
<evidence type="ECO:0000256" key="7">
    <source>
        <dbReference type="RuleBase" id="RU363032"/>
    </source>
</evidence>
<evidence type="ECO:0000256" key="6">
    <source>
        <dbReference type="ARBA" id="ARBA00023136"/>
    </source>
</evidence>
<protein>
    <submittedName>
        <fullName evidence="9">Nickel transport system permease protein nikB</fullName>
    </submittedName>
</protein>
<dbReference type="STRING" id="1121387.GCA_000429885_01487"/>
<feature type="transmembrane region" description="Helical" evidence="7">
    <location>
        <begin position="380"/>
        <end position="400"/>
    </location>
</feature>
<feature type="transmembrane region" description="Helical" evidence="7">
    <location>
        <begin position="123"/>
        <end position="146"/>
    </location>
</feature>
<evidence type="ECO:0000256" key="4">
    <source>
        <dbReference type="ARBA" id="ARBA00022692"/>
    </source>
</evidence>